<gene>
    <name evidence="1" type="ORF">KDL01_09380</name>
</gene>
<dbReference type="AlphaFoldDB" id="A0A941ELE1"/>
<dbReference type="Proteomes" id="UP000675781">
    <property type="component" value="Unassembled WGS sequence"/>
</dbReference>
<proteinExistence type="predicted"/>
<evidence type="ECO:0000313" key="1">
    <source>
        <dbReference type="EMBL" id="MBR7833476.1"/>
    </source>
</evidence>
<dbReference type="RefSeq" id="WP_212527998.1">
    <property type="nucleotide sequence ID" value="NZ_JAGSOG010000031.1"/>
</dbReference>
<accession>A0A941ELE1</accession>
<name>A0A941ELE1_9ACTN</name>
<sequence length="66" mass="6179">MTITSLEINGSTVVGGAVVADARETTAASAGAGGVTAASPVDLAELLGPDAIAALASAARVQAAVE</sequence>
<organism evidence="1 2">
    <name type="scientific">Actinospica durhamensis</name>
    <dbReference type="NCBI Taxonomy" id="1508375"/>
    <lineage>
        <taxon>Bacteria</taxon>
        <taxon>Bacillati</taxon>
        <taxon>Actinomycetota</taxon>
        <taxon>Actinomycetes</taxon>
        <taxon>Catenulisporales</taxon>
        <taxon>Actinospicaceae</taxon>
        <taxon>Actinospica</taxon>
    </lineage>
</organism>
<evidence type="ECO:0000313" key="2">
    <source>
        <dbReference type="Proteomes" id="UP000675781"/>
    </source>
</evidence>
<dbReference type="EMBL" id="JAGSOG010000031">
    <property type="protein sequence ID" value="MBR7833476.1"/>
    <property type="molecule type" value="Genomic_DNA"/>
</dbReference>
<reference evidence="1" key="1">
    <citation type="submission" date="2021-04" db="EMBL/GenBank/DDBJ databases">
        <title>Genome based classification of Actinospica acidithermotolerans sp. nov., an actinobacterium isolated from an Indonesian hot spring.</title>
        <authorList>
            <person name="Kusuma A.B."/>
            <person name="Putra K.E."/>
            <person name="Nafisah S."/>
            <person name="Loh J."/>
            <person name="Nouioui I."/>
            <person name="Goodfellow M."/>
        </authorList>
    </citation>
    <scope>NUCLEOTIDE SEQUENCE</scope>
    <source>
        <strain evidence="1">CSCA 57</strain>
    </source>
</reference>
<comment type="caution">
    <text evidence="1">The sequence shown here is derived from an EMBL/GenBank/DDBJ whole genome shotgun (WGS) entry which is preliminary data.</text>
</comment>
<keyword evidence="2" id="KW-1185">Reference proteome</keyword>
<protein>
    <submittedName>
        <fullName evidence="1">Uncharacterized protein</fullName>
    </submittedName>
</protein>